<dbReference type="PANTHER" id="PTHR33434">
    <property type="entry name" value="DEGV DOMAIN-CONTAINING PROTEIN DR_1986-RELATED"/>
    <property type="match status" value="1"/>
</dbReference>
<dbReference type="EMBL" id="CP034234">
    <property type="protein sequence ID" value="AZK44373.1"/>
    <property type="molecule type" value="Genomic_DNA"/>
</dbReference>
<keyword evidence="1" id="KW-0446">Lipid-binding</keyword>
<evidence type="ECO:0000256" key="1">
    <source>
        <dbReference type="ARBA" id="ARBA00023121"/>
    </source>
</evidence>
<reference evidence="2 3" key="1">
    <citation type="journal article" date="2020" name="Int. J. Syst. Evol. Microbiol.">
        <title>Description of Erysipelothrix piscisicarius sp. nov., an emergent fish pathogen, and assessment of virulence using a tiger barb (Puntigrus tetrazona) infection model.</title>
        <authorList>
            <person name="Pomaranski E.K."/>
            <person name="Griffin M.J."/>
            <person name="Camus A.C."/>
            <person name="Armwood A.R."/>
            <person name="Shelley J."/>
            <person name="Waldbieser G.C."/>
            <person name="LaFrentz B.R."/>
            <person name="Garcia J.C."/>
            <person name="Yanong R."/>
            <person name="Soto E."/>
        </authorList>
    </citation>
    <scope>NUCLEOTIDE SEQUENCE [LARGE SCALE GENOMIC DNA]</scope>
    <source>
        <strain evidence="2 3">15TAL0474</strain>
    </source>
</reference>
<dbReference type="KEGG" id="eri:EEI45_06120"/>
<dbReference type="InterPro" id="IPR050270">
    <property type="entry name" value="DegV_domain_contain"/>
</dbReference>
<dbReference type="PROSITE" id="PS51482">
    <property type="entry name" value="DEGV"/>
    <property type="match status" value="1"/>
</dbReference>
<protein>
    <submittedName>
        <fullName evidence="2">DegV family protein</fullName>
    </submittedName>
</protein>
<evidence type="ECO:0000313" key="2">
    <source>
        <dbReference type="EMBL" id="AZK44373.1"/>
    </source>
</evidence>
<keyword evidence="3" id="KW-1185">Reference proteome</keyword>
<dbReference type="Gene3D" id="3.30.1180.10">
    <property type="match status" value="1"/>
</dbReference>
<organism evidence="2 3">
    <name type="scientific">Erysipelothrix piscisicarius</name>
    <dbReference type="NCBI Taxonomy" id="2485784"/>
    <lineage>
        <taxon>Bacteria</taxon>
        <taxon>Bacillati</taxon>
        <taxon>Bacillota</taxon>
        <taxon>Erysipelotrichia</taxon>
        <taxon>Erysipelotrichales</taxon>
        <taxon>Erysipelotrichaceae</taxon>
        <taxon>Erysipelothrix</taxon>
    </lineage>
</organism>
<proteinExistence type="predicted"/>
<name>A0A3S8RNJ0_9FIRM</name>
<accession>A0A3S8RNJ0</accession>
<gene>
    <name evidence="2" type="ORF">EEI45_06120</name>
</gene>
<dbReference type="Gene3D" id="3.40.50.10170">
    <property type="match status" value="1"/>
</dbReference>
<dbReference type="InterPro" id="IPR003797">
    <property type="entry name" value="DegV"/>
</dbReference>
<dbReference type="Pfam" id="PF02645">
    <property type="entry name" value="DegV"/>
    <property type="match status" value="1"/>
</dbReference>
<dbReference type="AlphaFoldDB" id="A0A3S8RNJ0"/>
<dbReference type="GO" id="GO:0008289">
    <property type="term" value="F:lipid binding"/>
    <property type="evidence" value="ECO:0007669"/>
    <property type="project" value="UniProtKB-KW"/>
</dbReference>
<dbReference type="PANTHER" id="PTHR33434:SF2">
    <property type="entry name" value="FATTY ACID-BINDING PROTEIN TM_1468"/>
    <property type="match status" value="1"/>
</dbReference>
<dbReference type="NCBIfam" id="TIGR00762">
    <property type="entry name" value="DegV"/>
    <property type="match status" value="1"/>
</dbReference>
<evidence type="ECO:0000313" key="3">
    <source>
        <dbReference type="Proteomes" id="UP000278804"/>
    </source>
</evidence>
<dbReference type="Proteomes" id="UP000278804">
    <property type="component" value="Chromosome"/>
</dbReference>
<sequence length="284" mass="32003">MKKIAIICDSSVSFTQAEIEAFDVYIAPLTIIHNNTVYIDQVTITEQEVNDLLRNHEVVKTSQPNLGTIYELFENVMGKDYDHIFALSIGTALSGTYSSMEMVKQDLKITNMTVINTYSITGPVQQAVRAIRKMNEENYTVEQIEVYLDHFFSNQVSYIYPQSLDQVIASGRVSKTAAKVASLLKIKPVLYLENKGQSIEKLGVARSERRIFSLLVNDLIHHEVKPDTHDIYLLHSEGLDTLKRFQDFLTESLGPFTVRIVNLPAAVATHAGIGTLALQWCYKI</sequence>
<dbReference type="InterPro" id="IPR043168">
    <property type="entry name" value="DegV_C"/>
</dbReference>
<dbReference type="SUPFAM" id="SSF82549">
    <property type="entry name" value="DAK1/DegV-like"/>
    <property type="match status" value="1"/>
</dbReference>
<dbReference type="RefSeq" id="WP_125164547.1">
    <property type="nucleotide sequence ID" value="NZ_CP034234.1"/>
</dbReference>